<keyword evidence="3" id="KW-1185">Reference proteome</keyword>
<evidence type="ECO:0000313" key="3">
    <source>
        <dbReference type="Proteomes" id="UP000187455"/>
    </source>
</evidence>
<feature type="region of interest" description="Disordered" evidence="1">
    <location>
        <begin position="86"/>
        <end position="106"/>
    </location>
</feature>
<accession>A0A1R0H945</accession>
<comment type="caution">
    <text evidence="2">The sequence shown here is derived from an EMBL/GenBank/DDBJ whole genome shotgun (WGS) entry which is preliminary data.</text>
</comment>
<proteinExistence type="predicted"/>
<name>A0A1R0H945_9FUNG</name>
<feature type="compositionally biased region" description="Low complexity" evidence="1">
    <location>
        <begin position="91"/>
        <end position="106"/>
    </location>
</feature>
<evidence type="ECO:0000313" key="2">
    <source>
        <dbReference type="EMBL" id="OLY85679.1"/>
    </source>
</evidence>
<protein>
    <submittedName>
        <fullName evidence="2">Uncharacterized protein</fullName>
    </submittedName>
</protein>
<gene>
    <name evidence="2" type="ORF">AYI68_g126</name>
</gene>
<dbReference type="EMBL" id="LSSL01000038">
    <property type="protein sequence ID" value="OLY85679.1"/>
    <property type="molecule type" value="Genomic_DNA"/>
</dbReference>
<dbReference type="Proteomes" id="UP000187455">
    <property type="component" value="Unassembled WGS sequence"/>
</dbReference>
<dbReference type="AlphaFoldDB" id="A0A1R0H945"/>
<evidence type="ECO:0000256" key="1">
    <source>
        <dbReference type="SAM" id="MobiDB-lite"/>
    </source>
</evidence>
<reference evidence="2 3" key="1">
    <citation type="journal article" date="2016" name="Mol. Biol. Evol.">
        <title>Genome-Wide Survey of Gut Fungi (Harpellales) Reveals the First Horizontally Transferred Ubiquitin Gene from a Mosquito Host.</title>
        <authorList>
            <person name="Wang Y."/>
            <person name="White M.M."/>
            <person name="Kvist S."/>
            <person name="Moncalvo J.M."/>
        </authorList>
    </citation>
    <scope>NUCLEOTIDE SEQUENCE [LARGE SCALE GENOMIC DNA]</scope>
    <source>
        <strain evidence="2 3">ALG-7-W6</strain>
    </source>
</reference>
<organism evidence="2 3">
    <name type="scientific">Smittium mucronatum</name>
    <dbReference type="NCBI Taxonomy" id="133383"/>
    <lineage>
        <taxon>Eukaryota</taxon>
        <taxon>Fungi</taxon>
        <taxon>Fungi incertae sedis</taxon>
        <taxon>Zoopagomycota</taxon>
        <taxon>Kickxellomycotina</taxon>
        <taxon>Harpellomycetes</taxon>
        <taxon>Harpellales</taxon>
        <taxon>Legeriomycetaceae</taxon>
        <taxon>Smittium</taxon>
    </lineage>
</organism>
<sequence>MQSNNIISSNPPKASNSVKDSVINSKLDLQRNNENVSIQINTEKSYSESQINVNENCENSPCSRVLNAVVSQNTSNSQILSLDIEDSHTANENSSSPNNNNDNQRMNSNVVRQVGILESARYIRSNFHTRANNLNRL</sequence>